<name>A0ABV7KV11_9PROT</name>
<dbReference type="Pfam" id="PF17932">
    <property type="entry name" value="TetR_C_24"/>
    <property type="match status" value="1"/>
</dbReference>
<dbReference type="SUPFAM" id="SSF48498">
    <property type="entry name" value="Tetracyclin repressor-like, C-terminal domain"/>
    <property type="match status" value="1"/>
</dbReference>
<reference evidence="5" key="1">
    <citation type="journal article" date="2019" name="Int. J. Syst. Evol. Microbiol.">
        <title>The Global Catalogue of Microorganisms (GCM) 10K type strain sequencing project: providing services to taxonomists for standard genome sequencing and annotation.</title>
        <authorList>
            <consortium name="The Broad Institute Genomics Platform"/>
            <consortium name="The Broad Institute Genome Sequencing Center for Infectious Disease"/>
            <person name="Wu L."/>
            <person name="Ma J."/>
        </authorList>
    </citation>
    <scope>NUCLEOTIDE SEQUENCE [LARGE SCALE GENOMIC DNA]</scope>
    <source>
        <strain evidence="5">KCTC 42964</strain>
    </source>
</reference>
<feature type="DNA-binding region" description="H-T-H motif" evidence="2">
    <location>
        <begin position="35"/>
        <end position="54"/>
    </location>
</feature>
<dbReference type="PANTHER" id="PTHR30055:SF226">
    <property type="entry name" value="HTH-TYPE TRANSCRIPTIONAL REGULATOR PKSA"/>
    <property type="match status" value="1"/>
</dbReference>
<dbReference type="InterPro" id="IPR041490">
    <property type="entry name" value="KstR2_TetR_C"/>
</dbReference>
<dbReference type="PANTHER" id="PTHR30055">
    <property type="entry name" value="HTH-TYPE TRANSCRIPTIONAL REGULATOR RUTR"/>
    <property type="match status" value="1"/>
</dbReference>
<feature type="domain" description="HTH tetR-type" evidence="3">
    <location>
        <begin position="12"/>
        <end position="72"/>
    </location>
</feature>
<dbReference type="RefSeq" id="WP_379898092.1">
    <property type="nucleotide sequence ID" value="NZ_JBHRTR010000009.1"/>
</dbReference>
<evidence type="ECO:0000259" key="3">
    <source>
        <dbReference type="PROSITE" id="PS50977"/>
    </source>
</evidence>
<evidence type="ECO:0000256" key="1">
    <source>
        <dbReference type="ARBA" id="ARBA00023125"/>
    </source>
</evidence>
<organism evidence="4 5">
    <name type="scientific">Marinibaculum pumilum</name>
    <dbReference type="NCBI Taxonomy" id="1766165"/>
    <lineage>
        <taxon>Bacteria</taxon>
        <taxon>Pseudomonadati</taxon>
        <taxon>Pseudomonadota</taxon>
        <taxon>Alphaproteobacteria</taxon>
        <taxon>Rhodospirillales</taxon>
        <taxon>Rhodospirillaceae</taxon>
        <taxon>Marinibaculum</taxon>
    </lineage>
</organism>
<evidence type="ECO:0000313" key="4">
    <source>
        <dbReference type="EMBL" id="MFC3226223.1"/>
    </source>
</evidence>
<gene>
    <name evidence="4" type="ORF">ACFOGJ_03225</name>
</gene>
<evidence type="ECO:0000256" key="2">
    <source>
        <dbReference type="PROSITE-ProRule" id="PRU00335"/>
    </source>
</evidence>
<dbReference type="Gene3D" id="1.10.357.10">
    <property type="entry name" value="Tetracycline Repressor, domain 2"/>
    <property type="match status" value="1"/>
</dbReference>
<evidence type="ECO:0000313" key="5">
    <source>
        <dbReference type="Proteomes" id="UP001595528"/>
    </source>
</evidence>
<dbReference type="SUPFAM" id="SSF46689">
    <property type="entry name" value="Homeodomain-like"/>
    <property type="match status" value="1"/>
</dbReference>
<dbReference type="InterPro" id="IPR036271">
    <property type="entry name" value="Tet_transcr_reg_TetR-rel_C_sf"/>
</dbReference>
<proteinExistence type="predicted"/>
<dbReference type="Proteomes" id="UP001595528">
    <property type="component" value="Unassembled WGS sequence"/>
</dbReference>
<dbReference type="InterPro" id="IPR001647">
    <property type="entry name" value="HTH_TetR"/>
</dbReference>
<protein>
    <submittedName>
        <fullName evidence="4">TetR/AcrR family transcriptional regulator</fullName>
    </submittedName>
</protein>
<dbReference type="Pfam" id="PF00440">
    <property type="entry name" value="TetR_N"/>
    <property type="match status" value="1"/>
</dbReference>
<dbReference type="EMBL" id="JBHRTR010000009">
    <property type="protein sequence ID" value="MFC3226223.1"/>
    <property type="molecule type" value="Genomic_DNA"/>
</dbReference>
<dbReference type="Gene3D" id="1.10.10.60">
    <property type="entry name" value="Homeodomain-like"/>
    <property type="match status" value="1"/>
</dbReference>
<dbReference type="InterPro" id="IPR050109">
    <property type="entry name" value="HTH-type_TetR-like_transc_reg"/>
</dbReference>
<keyword evidence="1 2" id="KW-0238">DNA-binding</keyword>
<dbReference type="PRINTS" id="PR00455">
    <property type="entry name" value="HTHTETR"/>
</dbReference>
<comment type="caution">
    <text evidence="4">The sequence shown here is derived from an EMBL/GenBank/DDBJ whole genome shotgun (WGS) entry which is preliminary data.</text>
</comment>
<sequence length="215" mass="22599">MARAQLRRQQIDDTTEALLRATRALVAEGGWPAAQISAIAARAGVATGSVYRYFDSKAALCVQVLARVSEREADVVAAIIDGGGDPAGRLRDAVAGFVRRAAGEPRLAYALIAEPCDPAIDAARLRYRDALAAQFARLIDEGRRSGAFADLPADLVSTCLVGAMMEPLILPLAREAPPRGAELERLAAQVARACLNMVRNAEAGTDTGEDGGDEG</sequence>
<keyword evidence="5" id="KW-1185">Reference proteome</keyword>
<accession>A0ABV7KV11</accession>
<dbReference type="InterPro" id="IPR009057">
    <property type="entry name" value="Homeodomain-like_sf"/>
</dbReference>
<dbReference type="PROSITE" id="PS50977">
    <property type="entry name" value="HTH_TETR_2"/>
    <property type="match status" value="1"/>
</dbReference>